<keyword evidence="3 10" id="KW-0813">Transport</keyword>
<dbReference type="Pfam" id="PF00153">
    <property type="entry name" value="Mito_carr"/>
    <property type="match status" value="3"/>
</dbReference>
<dbReference type="PROSITE" id="PS50920">
    <property type="entry name" value="SOLCAR"/>
    <property type="match status" value="3"/>
</dbReference>
<feature type="transmembrane region" description="Helical" evidence="11">
    <location>
        <begin position="222"/>
        <end position="242"/>
    </location>
</feature>
<keyword evidence="8 9" id="KW-0472">Membrane</keyword>
<dbReference type="InterPro" id="IPR018108">
    <property type="entry name" value="MCP_transmembrane"/>
</dbReference>
<comment type="similarity">
    <text evidence="2 10">Belongs to the mitochondrial carrier (TC 2.A.29) family.</text>
</comment>
<evidence type="ECO:0008006" key="14">
    <source>
        <dbReference type="Google" id="ProtNLM"/>
    </source>
</evidence>
<keyword evidence="4 9" id="KW-0812">Transmembrane</keyword>
<dbReference type="AlphaFoldDB" id="A0A182Q741"/>
<dbReference type="GO" id="GO:0000064">
    <property type="term" value="F:L-ornithine transmembrane transporter activity"/>
    <property type="evidence" value="ECO:0007669"/>
    <property type="project" value="TreeGrafter"/>
</dbReference>
<dbReference type="Proteomes" id="UP000075886">
    <property type="component" value="Unassembled WGS sequence"/>
</dbReference>
<organism evidence="12 13">
    <name type="scientific">Anopheles farauti</name>
    <dbReference type="NCBI Taxonomy" id="69004"/>
    <lineage>
        <taxon>Eukaryota</taxon>
        <taxon>Metazoa</taxon>
        <taxon>Ecdysozoa</taxon>
        <taxon>Arthropoda</taxon>
        <taxon>Hexapoda</taxon>
        <taxon>Insecta</taxon>
        <taxon>Pterygota</taxon>
        <taxon>Neoptera</taxon>
        <taxon>Endopterygota</taxon>
        <taxon>Diptera</taxon>
        <taxon>Nematocera</taxon>
        <taxon>Culicoidea</taxon>
        <taxon>Culicidae</taxon>
        <taxon>Anophelinae</taxon>
        <taxon>Anopheles</taxon>
    </lineage>
</organism>
<evidence type="ECO:0000256" key="1">
    <source>
        <dbReference type="ARBA" id="ARBA00004225"/>
    </source>
</evidence>
<evidence type="ECO:0000256" key="7">
    <source>
        <dbReference type="ARBA" id="ARBA00023128"/>
    </source>
</evidence>
<dbReference type="Gene3D" id="1.50.40.10">
    <property type="entry name" value="Mitochondrial carrier domain"/>
    <property type="match status" value="1"/>
</dbReference>
<evidence type="ECO:0000256" key="9">
    <source>
        <dbReference type="PROSITE-ProRule" id="PRU00282"/>
    </source>
</evidence>
<dbReference type="FunFam" id="1.50.40.10:FF:000146">
    <property type="entry name" value="Uncharacterized protein, isoform B"/>
    <property type="match status" value="1"/>
</dbReference>
<feature type="repeat" description="Solcar" evidence="9">
    <location>
        <begin position="109"/>
        <end position="205"/>
    </location>
</feature>
<dbReference type="InterPro" id="IPR023395">
    <property type="entry name" value="MCP_dom_sf"/>
</dbReference>
<accession>A0A182Q741</accession>
<dbReference type="InterPro" id="IPR050567">
    <property type="entry name" value="Mitochondrial_Carrier"/>
</dbReference>
<dbReference type="PANTHER" id="PTHR45624">
    <property type="entry name" value="MITOCHONDRIAL BASIC AMINO ACIDS TRANSPORTER-RELATED"/>
    <property type="match status" value="1"/>
</dbReference>
<keyword evidence="5" id="KW-0677">Repeat</keyword>
<dbReference type="GO" id="GO:1990575">
    <property type="term" value="P:mitochondrial L-ornithine transmembrane transport"/>
    <property type="evidence" value="ECO:0007669"/>
    <property type="project" value="TreeGrafter"/>
</dbReference>
<dbReference type="EnsemblMetazoa" id="AFAF004373-RA">
    <property type="protein sequence ID" value="AFAF004373-PA"/>
    <property type="gene ID" value="AFAF004373"/>
</dbReference>
<evidence type="ECO:0000256" key="11">
    <source>
        <dbReference type="SAM" id="Phobius"/>
    </source>
</evidence>
<dbReference type="VEuPathDB" id="VectorBase:AFAF004373"/>
<protein>
    <recommendedName>
        <fullName evidence="14">Mitochondrial ornithine transporter</fullName>
    </recommendedName>
</protein>
<keyword evidence="13" id="KW-1185">Reference proteome</keyword>
<comment type="subcellular location">
    <subcellularLocation>
        <location evidence="1">Mitochondrion membrane</location>
        <topology evidence="1">Multi-pass membrane protein</topology>
    </subcellularLocation>
</comment>
<dbReference type="PANTHER" id="PTHR45624:SF12">
    <property type="entry name" value="MITOCHONDRIAL ORNITHINE TRANSPORTER 1"/>
    <property type="match status" value="1"/>
</dbReference>
<evidence type="ECO:0000313" key="13">
    <source>
        <dbReference type="Proteomes" id="UP000075886"/>
    </source>
</evidence>
<dbReference type="GO" id="GO:0031966">
    <property type="term" value="C:mitochondrial membrane"/>
    <property type="evidence" value="ECO:0007669"/>
    <property type="project" value="UniProtKB-SubCell"/>
</dbReference>
<evidence type="ECO:0000256" key="8">
    <source>
        <dbReference type="ARBA" id="ARBA00023136"/>
    </source>
</evidence>
<keyword evidence="7" id="KW-0496">Mitochondrion</keyword>
<name>A0A182Q741_9DIPT</name>
<keyword evidence="6 11" id="KW-1133">Transmembrane helix</keyword>
<sequence length="305" mass="32872">MHGQGETSSLKTGVIDFTAGCLGGVALVYVSQPMDTVKVKMQTFPGLYRGLVECTVQTFKRDGVVRGLYAGTLPAVVANVAENSVLFAAYGACQQVVGRLAHKPSVADLSTVENATAGFLAAFFSSFTLCPTELIKCKLQALRETASLDGADGKRRPVVSSYALVSQILRTEGIPGMFRGLTSTFAREMPGYFFFFGGYEQTRELLAAPGQTKDEIGPLRTMVAGAVGGVALWTVIFPADVIKSRIQVYSMRASMTQVGLDIFRKEGVLAFYNGLLPTIVRTIPATAVLFVVYEYTKKTLTKLLE</sequence>
<dbReference type="EMBL" id="AXCN02001237">
    <property type="status" value="NOT_ANNOTATED_CDS"/>
    <property type="molecule type" value="Genomic_DNA"/>
</dbReference>
<evidence type="ECO:0000256" key="10">
    <source>
        <dbReference type="RuleBase" id="RU000488"/>
    </source>
</evidence>
<proteinExistence type="inferred from homology"/>
<feature type="repeat" description="Solcar" evidence="9">
    <location>
        <begin position="11"/>
        <end position="96"/>
    </location>
</feature>
<evidence type="ECO:0000256" key="2">
    <source>
        <dbReference type="ARBA" id="ARBA00006375"/>
    </source>
</evidence>
<feature type="repeat" description="Solcar" evidence="9">
    <location>
        <begin position="216"/>
        <end position="299"/>
    </location>
</feature>
<evidence type="ECO:0000256" key="5">
    <source>
        <dbReference type="ARBA" id="ARBA00022737"/>
    </source>
</evidence>
<reference evidence="12" key="2">
    <citation type="submission" date="2020-05" db="UniProtKB">
        <authorList>
            <consortium name="EnsemblMetazoa"/>
        </authorList>
    </citation>
    <scope>IDENTIFICATION</scope>
    <source>
        <strain evidence="12">FAR1</strain>
    </source>
</reference>
<evidence type="ECO:0000256" key="3">
    <source>
        <dbReference type="ARBA" id="ARBA00022448"/>
    </source>
</evidence>
<evidence type="ECO:0000313" key="12">
    <source>
        <dbReference type="EnsemblMetazoa" id="AFAF004373-PA"/>
    </source>
</evidence>
<evidence type="ECO:0000256" key="6">
    <source>
        <dbReference type="ARBA" id="ARBA00022989"/>
    </source>
</evidence>
<reference evidence="13" key="1">
    <citation type="submission" date="2014-01" db="EMBL/GenBank/DDBJ databases">
        <title>The Genome Sequence of Anopheles farauti FAR1 (V2).</title>
        <authorList>
            <consortium name="The Broad Institute Genomics Platform"/>
            <person name="Neafsey D.E."/>
            <person name="Besansky N."/>
            <person name="Howell P."/>
            <person name="Walton C."/>
            <person name="Young S.K."/>
            <person name="Zeng Q."/>
            <person name="Gargeya S."/>
            <person name="Fitzgerald M."/>
            <person name="Haas B."/>
            <person name="Abouelleil A."/>
            <person name="Allen A.W."/>
            <person name="Alvarado L."/>
            <person name="Arachchi H.M."/>
            <person name="Berlin A.M."/>
            <person name="Chapman S.B."/>
            <person name="Gainer-Dewar J."/>
            <person name="Goldberg J."/>
            <person name="Griggs A."/>
            <person name="Gujja S."/>
            <person name="Hansen M."/>
            <person name="Howarth C."/>
            <person name="Imamovic A."/>
            <person name="Ireland A."/>
            <person name="Larimer J."/>
            <person name="McCowan C."/>
            <person name="Murphy C."/>
            <person name="Pearson M."/>
            <person name="Poon T.W."/>
            <person name="Priest M."/>
            <person name="Roberts A."/>
            <person name="Saif S."/>
            <person name="Shea T."/>
            <person name="Sisk P."/>
            <person name="Sykes S."/>
            <person name="Wortman J."/>
            <person name="Nusbaum C."/>
            <person name="Birren B."/>
        </authorList>
    </citation>
    <scope>NUCLEOTIDE SEQUENCE [LARGE SCALE GENOMIC DNA]</scope>
    <source>
        <strain evidence="13">FAR1</strain>
    </source>
</reference>
<evidence type="ECO:0000256" key="4">
    <source>
        <dbReference type="ARBA" id="ARBA00022692"/>
    </source>
</evidence>
<dbReference type="SUPFAM" id="SSF103506">
    <property type="entry name" value="Mitochondrial carrier"/>
    <property type="match status" value="1"/>
</dbReference>